<evidence type="ECO:0000259" key="4">
    <source>
        <dbReference type="Pfam" id="PF06943"/>
    </source>
</evidence>
<name>A0AAU9PE27_9ASTR</name>
<comment type="subcellular location">
    <subcellularLocation>
        <location evidence="1">Nucleus</location>
    </subcellularLocation>
</comment>
<accession>A0AAU9PE27</accession>
<dbReference type="AlphaFoldDB" id="A0AAU9PE27"/>
<dbReference type="NCBIfam" id="TIGR01053">
    <property type="entry name" value="LSD1"/>
    <property type="match status" value="2"/>
</dbReference>
<feature type="domain" description="Zinc finger LSD1-type" evidence="4">
    <location>
        <begin position="528"/>
        <end position="549"/>
    </location>
</feature>
<feature type="compositionally biased region" description="Acidic residues" evidence="3">
    <location>
        <begin position="38"/>
        <end position="56"/>
    </location>
</feature>
<dbReference type="Proteomes" id="UP001157418">
    <property type="component" value="Unassembled WGS sequence"/>
</dbReference>
<dbReference type="PANTHER" id="PTHR31747:SF17">
    <property type="entry name" value="PROTEIN LOL2"/>
    <property type="match status" value="1"/>
</dbReference>
<sequence>MEEDDGAPSGRSSPPTPKKVKLESEEPKELLKAKDHSEDESEEIEEDEDEEEDGDGDGSPQLPPLLDMIDLPPASTLPPTPPLPSSPRDLNMEQQDSEDEGPPPGWDNTYQLQEQVEHMLTPAAVSAISSDISDIKMEDVQQDDRNGEDAAPELIASDMKVEEDSEDEGPPPGWDSKCLPETELQVAYPQITQSDIKTEDLQEDVRNGNGVTAAPELVPSDMKVEEQDSEEDEGPPPGWDSKCQPEPELQMPFPTPTITQSDMKTEEVQQDAPQPQLVLVPSDMKVEKQDSEEDEGPPPGWDSKGQPQPKSTDMQQDAWNGQHPTPQVQPELVLSDVKVEEQDSEEDEGPPPGWDSKCQPQSESTDIISDIKTTEEIQHDAQNGDGPQPQQPHDSPAPALEVAPSGCEKSAIKVEEQDSEADEGPPPGWDSKCTPPSESKIEDDQQQQQDEDGQGQGQGLPPGWGSSSTPQPPHSIGERMGMEFEQRQKNVEAVVVVEPQPPSRQQPPSTTTKKTNNHIPEEMGQMVCGSCRRLLSYPKGARYVECGCCLEENYVLEEHEVGQVICGGCDVLLMYPYGAPKVRCVNCSTETEIGDQNRRPPLSEQQRRARRHLKRVQTGFKY</sequence>
<protein>
    <recommendedName>
        <fullName evidence="4">Zinc finger LSD1-type domain-containing protein</fullName>
    </recommendedName>
</protein>
<feature type="region of interest" description="Disordered" evidence="3">
    <location>
        <begin position="593"/>
        <end position="622"/>
    </location>
</feature>
<feature type="domain" description="Zinc finger LSD1-type" evidence="4">
    <location>
        <begin position="566"/>
        <end position="589"/>
    </location>
</feature>
<feature type="compositionally biased region" description="Low complexity" evidence="3">
    <location>
        <begin position="58"/>
        <end position="74"/>
    </location>
</feature>
<evidence type="ECO:0000256" key="2">
    <source>
        <dbReference type="ARBA" id="ARBA00023242"/>
    </source>
</evidence>
<evidence type="ECO:0000256" key="1">
    <source>
        <dbReference type="ARBA" id="ARBA00004123"/>
    </source>
</evidence>
<organism evidence="5 6">
    <name type="scientific">Lactuca virosa</name>
    <dbReference type="NCBI Taxonomy" id="75947"/>
    <lineage>
        <taxon>Eukaryota</taxon>
        <taxon>Viridiplantae</taxon>
        <taxon>Streptophyta</taxon>
        <taxon>Embryophyta</taxon>
        <taxon>Tracheophyta</taxon>
        <taxon>Spermatophyta</taxon>
        <taxon>Magnoliopsida</taxon>
        <taxon>eudicotyledons</taxon>
        <taxon>Gunneridae</taxon>
        <taxon>Pentapetalae</taxon>
        <taxon>asterids</taxon>
        <taxon>campanulids</taxon>
        <taxon>Asterales</taxon>
        <taxon>Asteraceae</taxon>
        <taxon>Cichorioideae</taxon>
        <taxon>Cichorieae</taxon>
        <taxon>Lactucinae</taxon>
        <taxon>Lactuca</taxon>
    </lineage>
</organism>
<dbReference type="InterPro" id="IPR005735">
    <property type="entry name" value="Znf_LSD1"/>
</dbReference>
<feature type="compositionally biased region" description="Basic and acidic residues" evidence="3">
    <location>
        <begin position="196"/>
        <end position="206"/>
    </location>
</feature>
<dbReference type="EMBL" id="CAKMRJ010005634">
    <property type="protein sequence ID" value="CAH1448456.1"/>
    <property type="molecule type" value="Genomic_DNA"/>
</dbReference>
<feature type="region of interest" description="Disordered" evidence="3">
    <location>
        <begin position="1"/>
        <end position="110"/>
    </location>
</feature>
<dbReference type="InterPro" id="IPR040319">
    <property type="entry name" value="LSD1-like"/>
</dbReference>
<reference evidence="5 6" key="1">
    <citation type="submission" date="2022-01" db="EMBL/GenBank/DDBJ databases">
        <authorList>
            <person name="Xiong W."/>
            <person name="Schranz E."/>
        </authorList>
    </citation>
    <scope>NUCLEOTIDE SEQUENCE [LARGE SCALE GENOMIC DNA]</scope>
</reference>
<comment type="caution">
    <text evidence="5">The sequence shown here is derived from an EMBL/GenBank/DDBJ whole genome shotgun (WGS) entry which is preliminary data.</text>
</comment>
<dbReference type="Pfam" id="PF06943">
    <property type="entry name" value="zf-LSD1"/>
    <property type="match status" value="2"/>
</dbReference>
<feature type="compositionally biased region" description="Basic and acidic residues" evidence="3">
    <location>
        <begin position="20"/>
        <end position="37"/>
    </location>
</feature>
<dbReference type="PANTHER" id="PTHR31747">
    <property type="entry name" value="PROTEIN LSD1"/>
    <property type="match status" value="1"/>
</dbReference>
<dbReference type="GO" id="GO:0005634">
    <property type="term" value="C:nucleus"/>
    <property type="evidence" value="ECO:0007669"/>
    <property type="project" value="UniProtKB-SubCell"/>
</dbReference>
<feature type="region of interest" description="Disordered" evidence="3">
    <location>
        <begin position="134"/>
        <end position="477"/>
    </location>
</feature>
<evidence type="ECO:0000256" key="3">
    <source>
        <dbReference type="SAM" id="MobiDB-lite"/>
    </source>
</evidence>
<keyword evidence="6" id="KW-1185">Reference proteome</keyword>
<feature type="compositionally biased region" description="Polar residues" evidence="3">
    <location>
        <begin position="305"/>
        <end position="328"/>
    </location>
</feature>
<feature type="compositionally biased region" description="Polar residues" evidence="3">
    <location>
        <begin position="358"/>
        <end position="367"/>
    </location>
</feature>
<evidence type="ECO:0000313" key="5">
    <source>
        <dbReference type="EMBL" id="CAH1448456.1"/>
    </source>
</evidence>
<feature type="compositionally biased region" description="Pro residues" evidence="3">
    <location>
        <begin position="75"/>
        <end position="85"/>
    </location>
</feature>
<evidence type="ECO:0000313" key="6">
    <source>
        <dbReference type="Proteomes" id="UP001157418"/>
    </source>
</evidence>
<gene>
    <name evidence="5" type="ORF">LVIROSA_LOCUS34003</name>
</gene>
<feature type="compositionally biased region" description="Basic and acidic residues" evidence="3">
    <location>
        <begin position="134"/>
        <end position="148"/>
    </location>
</feature>
<keyword evidence="2" id="KW-0539">Nucleus</keyword>
<proteinExistence type="predicted"/>